<protein>
    <recommendedName>
        <fullName evidence="3">Mor transcription activator domain-containing protein</fullName>
    </recommendedName>
</protein>
<organism evidence="1 2">
    <name type="scientific">Psychrobacillus glaciei</name>
    <dbReference type="NCBI Taxonomy" id="2283160"/>
    <lineage>
        <taxon>Bacteria</taxon>
        <taxon>Bacillati</taxon>
        <taxon>Bacillota</taxon>
        <taxon>Bacilli</taxon>
        <taxon>Bacillales</taxon>
        <taxon>Bacillaceae</taxon>
        <taxon>Psychrobacillus</taxon>
    </lineage>
</organism>
<sequence>MKYVNAKSIFPKELLKEIQKYVNGEMVYVPISKGLHMKWGESSGSKNYLNHRNHEIRQQFSVGVTIDQLSNQFFLSHDSIKKIVYSKK</sequence>
<dbReference type="AlphaFoldDB" id="A0A5J6SM63"/>
<dbReference type="EMBL" id="CP031223">
    <property type="protein sequence ID" value="QFF98988.1"/>
    <property type="molecule type" value="Genomic_DNA"/>
</dbReference>
<evidence type="ECO:0000313" key="1">
    <source>
        <dbReference type="EMBL" id="QFF98988.1"/>
    </source>
</evidence>
<proteinExistence type="predicted"/>
<evidence type="ECO:0000313" key="2">
    <source>
        <dbReference type="Proteomes" id="UP000325517"/>
    </source>
</evidence>
<dbReference type="RefSeq" id="WP_151699919.1">
    <property type="nucleotide sequence ID" value="NZ_CP031223.1"/>
</dbReference>
<dbReference type="KEGG" id="psyo:PB01_09160"/>
<reference evidence="1 2" key="1">
    <citation type="submission" date="2018-07" db="EMBL/GenBank/DDBJ databases">
        <title>Complete genome sequence of Psychrobacillus sp. PB01, isolated from iceberg, and comparative genome analysis of Psychrobacillus strains.</title>
        <authorList>
            <person name="Lee P.C."/>
        </authorList>
    </citation>
    <scope>NUCLEOTIDE SEQUENCE [LARGE SCALE GENOMIC DNA]</scope>
    <source>
        <strain evidence="1 2">PB01</strain>
    </source>
</reference>
<dbReference type="InterPro" id="IPR052411">
    <property type="entry name" value="c-mor_Regulatory_Protein"/>
</dbReference>
<dbReference type="SUPFAM" id="SSF46689">
    <property type="entry name" value="Homeodomain-like"/>
    <property type="match status" value="1"/>
</dbReference>
<keyword evidence="2" id="KW-1185">Reference proteome</keyword>
<evidence type="ECO:0008006" key="3">
    <source>
        <dbReference type="Google" id="ProtNLM"/>
    </source>
</evidence>
<dbReference type="PANTHER" id="PTHR37812">
    <property type="entry name" value="MU-LIKE PROPHAGE FLUMU PROTEIN C"/>
    <property type="match status" value="1"/>
</dbReference>
<name>A0A5J6SM63_9BACI</name>
<dbReference type="Proteomes" id="UP000325517">
    <property type="component" value="Chromosome"/>
</dbReference>
<dbReference type="OrthoDB" id="9800398at2"/>
<gene>
    <name evidence="1" type="ORF">PB01_09160</name>
</gene>
<accession>A0A5J6SM63</accession>
<dbReference type="PANTHER" id="PTHR37812:SF1">
    <property type="entry name" value="MU-LIKE PROPHAGE FLUMU PROTEIN C"/>
    <property type="match status" value="1"/>
</dbReference>
<dbReference type="NCBIfam" id="NF040785">
    <property type="entry name" value="CD3324_fam"/>
    <property type="match status" value="1"/>
</dbReference>
<dbReference type="InterPro" id="IPR049739">
    <property type="entry name" value="YraL-like"/>
</dbReference>
<dbReference type="InterPro" id="IPR009057">
    <property type="entry name" value="Homeodomain-like_sf"/>
</dbReference>